<reference evidence="1 2" key="1">
    <citation type="submission" date="2021-06" db="EMBL/GenBank/DDBJ databases">
        <title>Caerostris darwini draft genome.</title>
        <authorList>
            <person name="Kono N."/>
            <person name="Arakawa K."/>
        </authorList>
    </citation>
    <scope>NUCLEOTIDE SEQUENCE [LARGE SCALE GENOMIC DNA]</scope>
</reference>
<comment type="caution">
    <text evidence="1">The sequence shown here is derived from an EMBL/GenBank/DDBJ whole genome shotgun (WGS) entry which is preliminary data.</text>
</comment>
<gene>
    <name evidence="1" type="primary">NWD1</name>
    <name evidence="1" type="ORF">CDAR_87821</name>
</gene>
<dbReference type="SUPFAM" id="SSF52540">
    <property type="entry name" value="P-loop containing nucleoside triphosphate hydrolases"/>
    <property type="match status" value="1"/>
</dbReference>
<protein>
    <submittedName>
        <fullName evidence="1">WD repeat-containing protein 55 homolog</fullName>
    </submittedName>
</protein>
<accession>A0AAV4S4D4</accession>
<dbReference type="PANTHER" id="PTHR19871">
    <property type="entry name" value="BETA TRANSDUCIN-RELATED PROTEIN"/>
    <property type="match status" value="1"/>
</dbReference>
<dbReference type="Proteomes" id="UP001054837">
    <property type="component" value="Unassembled WGS sequence"/>
</dbReference>
<keyword evidence="2" id="KW-1185">Reference proteome</keyword>
<sequence>MKPKGFVSNDASVAQFVDVSSQENFSIDEESAANLQNLIDDVIFSISRKNIHFFNVQWLEGGLSSSHCEHRFYLEKFGNAVFTNIKNLLDEDISITTPDWQNLPPRIRKPIQEVVRESQSHLSNSRQHLRALGVSQSLDSDCGALLQIQNLMLGQEDTCVRHSPVIVVGSDGSGKSTLLSQASIFILVFMYCPEWLGSDVVRIIRHVGRSPCTSFTPELLRNLCLHISLLFGFEIGPRHYSFELGKLSIWFQDLLKLVEAKDNDLVIVLDNLDALRCAPNNQASILGWLPWNLPPNVHIVCSVSEEEEKILSLLKTRISTSENFVYIHPLTSQSAISMMQSNLKDNKHVLTSDQWAHVKQRLDGKTVCPLYVKLLSSLARRWPSYKTLTDKDVPLTLDELVNIFLKDVENKYGVETIRKIATYLTCTNFGLREAEIVELLSNSEYEGPQMDTQLDNRKVEFSVIHWLDVKKELGK</sequence>
<organism evidence="1 2">
    <name type="scientific">Caerostris darwini</name>
    <dbReference type="NCBI Taxonomy" id="1538125"/>
    <lineage>
        <taxon>Eukaryota</taxon>
        <taxon>Metazoa</taxon>
        <taxon>Ecdysozoa</taxon>
        <taxon>Arthropoda</taxon>
        <taxon>Chelicerata</taxon>
        <taxon>Arachnida</taxon>
        <taxon>Araneae</taxon>
        <taxon>Araneomorphae</taxon>
        <taxon>Entelegynae</taxon>
        <taxon>Araneoidea</taxon>
        <taxon>Araneidae</taxon>
        <taxon>Caerostris</taxon>
    </lineage>
</organism>
<dbReference type="InterPro" id="IPR052752">
    <property type="entry name" value="NACHT-WD_repeat"/>
</dbReference>
<dbReference type="EMBL" id="BPLQ01007175">
    <property type="protein sequence ID" value="GIY28462.1"/>
    <property type="molecule type" value="Genomic_DNA"/>
</dbReference>
<dbReference type="AlphaFoldDB" id="A0AAV4S4D4"/>
<dbReference type="InterPro" id="IPR027417">
    <property type="entry name" value="P-loop_NTPase"/>
</dbReference>
<evidence type="ECO:0000313" key="2">
    <source>
        <dbReference type="Proteomes" id="UP001054837"/>
    </source>
</evidence>
<evidence type="ECO:0000313" key="1">
    <source>
        <dbReference type="EMBL" id="GIY28462.1"/>
    </source>
</evidence>
<proteinExistence type="predicted"/>
<name>A0AAV4S4D4_9ARAC</name>
<dbReference type="PANTHER" id="PTHR19871:SF28">
    <property type="entry name" value="AAA+ ATPASE DOMAIN-CONTAINING PROTEIN"/>
    <property type="match status" value="1"/>
</dbReference>